<dbReference type="EMBL" id="JBHSAF010000001">
    <property type="protein sequence ID" value="MFC3911979.1"/>
    <property type="molecule type" value="Genomic_DNA"/>
</dbReference>
<name>A0ABV8CJ00_9GAMM</name>
<protein>
    <submittedName>
        <fullName evidence="1">Uncharacterized protein</fullName>
    </submittedName>
</protein>
<gene>
    <name evidence="1" type="ORF">ACFOSS_00665</name>
</gene>
<dbReference type="RefSeq" id="WP_377149870.1">
    <property type="nucleotide sequence ID" value="NZ_JBHSAF010000001.1"/>
</dbReference>
<keyword evidence="2" id="KW-1185">Reference proteome</keyword>
<sequence>MQQQEGLLTEYLLELTNALTIKIDELDTKYFLEKLFKDKELNEIDNIPCNLTYQINEKNHKIYSLWRRINGCLNRIDASSKDHCGTAKNKVVIYINPAMCRALYKYIYAFHLSCTKQGINIPLDPSKLHYWDSKKGA</sequence>
<accession>A0ABV8CJ00</accession>
<reference evidence="2" key="1">
    <citation type="journal article" date="2019" name="Int. J. Syst. Evol. Microbiol.">
        <title>The Global Catalogue of Microorganisms (GCM) 10K type strain sequencing project: providing services to taxonomists for standard genome sequencing and annotation.</title>
        <authorList>
            <consortium name="The Broad Institute Genomics Platform"/>
            <consortium name="The Broad Institute Genome Sequencing Center for Infectious Disease"/>
            <person name="Wu L."/>
            <person name="Ma J."/>
        </authorList>
    </citation>
    <scope>NUCLEOTIDE SEQUENCE [LARGE SCALE GENOMIC DNA]</scope>
    <source>
        <strain evidence="2">CCUG 54939</strain>
    </source>
</reference>
<organism evidence="1 2">
    <name type="scientific">Pseudaeromonas sharmana</name>
    <dbReference type="NCBI Taxonomy" id="328412"/>
    <lineage>
        <taxon>Bacteria</taxon>
        <taxon>Pseudomonadati</taxon>
        <taxon>Pseudomonadota</taxon>
        <taxon>Gammaproteobacteria</taxon>
        <taxon>Aeromonadales</taxon>
        <taxon>Aeromonadaceae</taxon>
        <taxon>Pseudaeromonas</taxon>
    </lineage>
</organism>
<evidence type="ECO:0000313" key="1">
    <source>
        <dbReference type="EMBL" id="MFC3911979.1"/>
    </source>
</evidence>
<comment type="caution">
    <text evidence="1">The sequence shown here is derived from an EMBL/GenBank/DDBJ whole genome shotgun (WGS) entry which is preliminary data.</text>
</comment>
<proteinExistence type="predicted"/>
<dbReference type="Proteomes" id="UP001595692">
    <property type="component" value="Unassembled WGS sequence"/>
</dbReference>
<evidence type="ECO:0000313" key="2">
    <source>
        <dbReference type="Proteomes" id="UP001595692"/>
    </source>
</evidence>